<comment type="caution">
    <text evidence="1">The sequence shown here is derived from an EMBL/GenBank/DDBJ whole genome shotgun (WGS) entry which is preliminary data.</text>
</comment>
<dbReference type="RefSeq" id="WP_250052316.1">
    <property type="nucleotide sequence ID" value="NZ_JAMJPH010000003.1"/>
</dbReference>
<organism evidence="1 2">
    <name type="scientific">Nocardioides bruguierae</name>
    <dbReference type="NCBI Taxonomy" id="2945102"/>
    <lineage>
        <taxon>Bacteria</taxon>
        <taxon>Bacillati</taxon>
        <taxon>Actinomycetota</taxon>
        <taxon>Actinomycetes</taxon>
        <taxon>Propionibacteriales</taxon>
        <taxon>Nocardioidaceae</taxon>
        <taxon>Nocardioides</taxon>
    </lineage>
</organism>
<dbReference type="AlphaFoldDB" id="A0A9X2D832"/>
<proteinExistence type="predicted"/>
<name>A0A9X2D832_9ACTN</name>
<accession>A0A9X2D832</accession>
<evidence type="ECO:0000313" key="2">
    <source>
        <dbReference type="Proteomes" id="UP001139485"/>
    </source>
</evidence>
<dbReference type="InterPro" id="IPR021848">
    <property type="entry name" value="HODM_asu-like"/>
</dbReference>
<dbReference type="Proteomes" id="UP001139485">
    <property type="component" value="Unassembled WGS sequence"/>
</dbReference>
<gene>
    <name evidence="1" type="ORF">M8330_10720</name>
</gene>
<evidence type="ECO:0000313" key="1">
    <source>
        <dbReference type="EMBL" id="MCM0620764.1"/>
    </source>
</evidence>
<protein>
    <submittedName>
        <fullName evidence="1">DUF3445 domain-containing protein</fullName>
    </submittedName>
</protein>
<dbReference type="EMBL" id="JAMOIL010000012">
    <property type="protein sequence ID" value="MCM0620764.1"/>
    <property type="molecule type" value="Genomic_DNA"/>
</dbReference>
<sequence>MTLAPENPLAPETPAAFPVRGHTARLPWPFPDDLEAFRYSVNVEPARLVRQTAAGSWGGTIVDLGGEEYGAIMADRRRILDADPHRVRLMPGMGPACWDLLVYYLRDLAISYPHVMELSEHGDVFHWRNHALGTDQRFVVGDASTLPYDPMTFLGREIPDDLLLVKERDGHLCFDAGLVTFAAAWSVSFDVGMTMTEIHNPVPRLTREGVTSRAEQFLRRLPADQVYRRVNWTLSASGSRKLDVSLEELPEWGTDIPALVRDEDWARLQLRIEVEHFIRLPMTGAVTFNIRTHMTSLEEIRQIPAWRRQLAQVVLELPEDLAAYKGFLDYREPAMAWLTAPDRTDPDRTASEKELA</sequence>
<keyword evidence="2" id="KW-1185">Reference proteome</keyword>
<reference evidence="1" key="1">
    <citation type="submission" date="2022-05" db="EMBL/GenBank/DDBJ databases">
        <authorList>
            <person name="Tuo L."/>
        </authorList>
    </citation>
    <scope>NUCLEOTIDE SEQUENCE</scope>
    <source>
        <strain evidence="1">BSK12Z-4</strain>
    </source>
</reference>
<dbReference type="Pfam" id="PF11927">
    <property type="entry name" value="HODM_asu-like"/>
    <property type="match status" value="1"/>
</dbReference>